<evidence type="ECO:0000313" key="3">
    <source>
        <dbReference type="EMBL" id="KAB2381017.1"/>
    </source>
</evidence>
<sequence length="438" mass="48572">MRRIRFSRTPAFDFEALRGLWAAAYDGGEFGEVAAVMARVRRGDFESWYREWSAMADRVAARGRAYDEPVSRGTALLRAANYQRQAEFFLDPADPRRAATAASGRDLFDAGLDALGTGITRTRIPYDGADLEALFMRPAESTRPAESMRPEGPDSRTVLVVQGGFDSTLEELYFMLGAAAVRRGHCVLMFTGPGQGSSLREHGMPFTAEWERPTAAVLDWLDGLVEPRLLVGAGISFGGHLLARAAAFEPRYDGVVLYDYFPGMLTAFLHNVPRLVRGAFQRMPWWMRRAVPLYGRFDAQARWGIGNAFWTFGAESLPALIDAMRPFDDRDWAGEITADALVLLAEREHFYDPALGRDFAARLTGARSVRVHTFAEADGGHLHCQNGALQQAHEVIFDWVHALEHSVVTTEATRTPAGEGWDHGDRPGGTHRRSGNTH</sequence>
<organism evidence="3 4">
    <name type="scientific">Actinomadura montaniterrae</name>
    <dbReference type="NCBI Taxonomy" id="1803903"/>
    <lineage>
        <taxon>Bacteria</taxon>
        <taxon>Bacillati</taxon>
        <taxon>Actinomycetota</taxon>
        <taxon>Actinomycetes</taxon>
        <taxon>Streptosporangiales</taxon>
        <taxon>Thermomonosporaceae</taxon>
        <taxon>Actinomadura</taxon>
    </lineage>
</organism>
<comment type="caution">
    <text evidence="3">The sequence shown here is derived from an EMBL/GenBank/DDBJ whole genome shotgun (WGS) entry which is preliminary data.</text>
</comment>
<dbReference type="OrthoDB" id="9765647at2"/>
<dbReference type="EMBL" id="WBMR01000040">
    <property type="protein sequence ID" value="KAB2381017.1"/>
    <property type="molecule type" value="Genomic_DNA"/>
</dbReference>
<dbReference type="Gene3D" id="3.40.50.1820">
    <property type="entry name" value="alpha/beta hydrolase"/>
    <property type="match status" value="1"/>
</dbReference>
<comment type="similarity">
    <text evidence="1">Belongs to the AB hydrolase superfamily.</text>
</comment>
<dbReference type="SUPFAM" id="SSF53474">
    <property type="entry name" value="alpha/beta-Hydrolases"/>
    <property type="match status" value="1"/>
</dbReference>
<feature type="compositionally biased region" description="Basic residues" evidence="2">
    <location>
        <begin position="429"/>
        <end position="438"/>
    </location>
</feature>
<accession>A0A6L3VTH4</accession>
<name>A0A6L3VTH4_9ACTN</name>
<proteinExistence type="inferred from homology"/>
<gene>
    <name evidence="3" type="ORF">F9B16_16505</name>
</gene>
<dbReference type="InterPro" id="IPR050261">
    <property type="entry name" value="FrsA_esterase"/>
</dbReference>
<evidence type="ECO:0000256" key="1">
    <source>
        <dbReference type="ARBA" id="ARBA00008645"/>
    </source>
</evidence>
<dbReference type="AlphaFoldDB" id="A0A6L3VTH4"/>
<keyword evidence="4" id="KW-1185">Reference proteome</keyword>
<dbReference type="InterPro" id="IPR029058">
    <property type="entry name" value="AB_hydrolase_fold"/>
</dbReference>
<evidence type="ECO:0000313" key="4">
    <source>
        <dbReference type="Proteomes" id="UP000483004"/>
    </source>
</evidence>
<dbReference type="Proteomes" id="UP000483004">
    <property type="component" value="Unassembled WGS sequence"/>
</dbReference>
<reference evidence="3 4" key="1">
    <citation type="submission" date="2019-09" db="EMBL/GenBank/DDBJ databases">
        <title>Actinomadura physcomitrii sp. nov., a novel actinomycete isolated from moss [Physcomitrium sphaericum (Ludw) Fuernr].</title>
        <authorList>
            <person name="Liu C."/>
            <person name="Zhuang X."/>
        </authorList>
    </citation>
    <scope>NUCLEOTIDE SEQUENCE [LARGE SCALE GENOMIC DNA]</scope>
    <source>
        <strain evidence="3 4">CYP1-1B</strain>
    </source>
</reference>
<evidence type="ECO:0000256" key="2">
    <source>
        <dbReference type="SAM" id="MobiDB-lite"/>
    </source>
</evidence>
<keyword evidence="3" id="KW-0378">Hydrolase</keyword>
<dbReference type="PANTHER" id="PTHR22946">
    <property type="entry name" value="DIENELACTONE HYDROLASE DOMAIN-CONTAINING PROTEIN-RELATED"/>
    <property type="match status" value="1"/>
</dbReference>
<protein>
    <submittedName>
        <fullName evidence="3">Alpha/beta hydrolase</fullName>
    </submittedName>
</protein>
<feature type="region of interest" description="Disordered" evidence="2">
    <location>
        <begin position="410"/>
        <end position="438"/>
    </location>
</feature>
<dbReference type="Gene3D" id="1.20.1440.110">
    <property type="entry name" value="acylaminoacyl peptidase"/>
    <property type="match status" value="1"/>
</dbReference>
<dbReference type="PANTHER" id="PTHR22946:SF12">
    <property type="entry name" value="CONIDIAL PIGMENT BIOSYNTHESIS PROTEIN AYG1 (AFU_ORTHOLOGUE AFUA_2G17550)"/>
    <property type="match status" value="1"/>
</dbReference>
<dbReference type="GO" id="GO:0016787">
    <property type="term" value="F:hydrolase activity"/>
    <property type="evidence" value="ECO:0007669"/>
    <property type="project" value="UniProtKB-KW"/>
</dbReference>
<dbReference type="RefSeq" id="WP_151540961.1">
    <property type="nucleotide sequence ID" value="NZ_WBMR01000040.1"/>
</dbReference>